<keyword evidence="4 11" id="KW-0436">Ligase</keyword>
<dbReference type="GO" id="GO:0004359">
    <property type="term" value="F:glutaminase activity"/>
    <property type="evidence" value="ECO:0007669"/>
    <property type="project" value="RHEA"/>
</dbReference>
<keyword evidence="11" id="KW-0028">Amino-acid biosynthesis</keyword>
<feature type="region of interest" description="CPSase" evidence="11">
    <location>
        <begin position="1"/>
        <end position="196"/>
    </location>
</feature>
<dbReference type="Pfam" id="PF00988">
    <property type="entry name" value="CPSase_sm_chain"/>
    <property type="match status" value="1"/>
</dbReference>
<dbReference type="STRING" id="1121353.H924_07620"/>
<dbReference type="KEGG" id="ccn:H924_07620"/>
<evidence type="ECO:0000256" key="2">
    <source>
        <dbReference type="ARBA" id="ARBA00005077"/>
    </source>
</evidence>
<dbReference type="EC" id="6.3.5.5" evidence="11"/>
<evidence type="ECO:0000256" key="10">
    <source>
        <dbReference type="ARBA" id="ARBA00049285"/>
    </source>
</evidence>
<dbReference type="HAMAP" id="MF_01209">
    <property type="entry name" value="CPSase_S_chain"/>
    <property type="match status" value="1"/>
</dbReference>
<comment type="catalytic activity">
    <reaction evidence="9 11">
        <text>hydrogencarbonate + L-glutamine + 2 ATP + H2O = carbamoyl phosphate + L-glutamate + 2 ADP + phosphate + 2 H(+)</text>
        <dbReference type="Rhea" id="RHEA:18633"/>
        <dbReference type="ChEBI" id="CHEBI:15377"/>
        <dbReference type="ChEBI" id="CHEBI:15378"/>
        <dbReference type="ChEBI" id="CHEBI:17544"/>
        <dbReference type="ChEBI" id="CHEBI:29985"/>
        <dbReference type="ChEBI" id="CHEBI:30616"/>
        <dbReference type="ChEBI" id="CHEBI:43474"/>
        <dbReference type="ChEBI" id="CHEBI:58228"/>
        <dbReference type="ChEBI" id="CHEBI:58359"/>
        <dbReference type="ChEBI" id="CHEBI:456216"/>
        <dbReference type="EC" id="6.3.5.5"/>
    </reaction>
</comment>
<dbReference type="Gene3D" id="3.40.50.880">
    <property type="match status" value="1"/>
</dbReference>
<dbReference type="PRINTS" id="PR00097">
    <property type="entry name" value="ANTSNTHASEII"/>
</dbReference>
<dbReference type="InterPro" id="IPR050472">
    <property type="entry name" value="Anth_synth/Amidotransfase"/>
</dbReference>
<feature type="binding site" evidence="11">
    <location>
        <position position="317"/>
    </location>
    <ligand>
        <name>L-glutamine</name>
        <dbReference type="ChEBI" id="CHEBI:58359"/>
    </ligand>
</feature>
<feature type="domain" description="Carbamoyl-phosphate synthase small subunit N-terminal" evidence="12">
    <location>
        <begin position="19"/>
        <end position="151"/>
    </location>
</feature>
<comment type="pathway">
    <text evidence="2 11">Amino-acid biosynthesis; L-arginine biosynthesis; carbamoyl phosphate from bicarbonate: step 1/1.</text>
</comment>
<dbReference type="PANTHER" id="PTHR43418:SF7">
    <property type="entry name" value="CARBAMOYL-PHOSPHATE SYNTHASE SMALL CHAIN"/>
    <property type="match status" value="1"/>
</dbReference>
<dbReference type="InterPro" id="IPR002474">
    <property type="entry name" value="CarbamoylP_synth_ssu_N"/>
</dbReference>
<dbReference type="SUPFAM" id="SSF52317">
    <property type="entry name" value="Class I glutamine amidotransferase-like"/>
    <property type="match status" value="1"/>
</dbReference>
<organism evidence="13 14">
    <name type="scientific">Corynebacterium callunae DSM 20147</name>
    <dbReference type="NCBI Taxonomy" id="1121353"/>
    <lineage>
        <taxon>Bacteria</taxon>
        <taxon>Bacillati</taxon>
        <taxon>Actinomycetota</taxon>
        <taxon>Actinomycetes</taxon>
        <taxon>Mycobacteriales</taxon>
        <taxon>Corynebacteriaceae</taxon>
        <taxon>Corynebacterium</taxon>
    </lineage>
</organism>
<dbReference type="NCBIfam" id="NF009475">
    <property type="entry name" value="PRK12838.1"/>
    <property type="match status" value="1"/>
</dbReference>
<keyword evidence="14" id="KW-1185">Reference proteome</keyword>
<dbReference type="CDD" id="cd01744">
    <property type="entry name" value="GATase1_CPSase"/>
    <property type="match status" value="1"/>
</dbReference>
<comment type="function">
    <text evidence="11">Small subunit of the glutamine-dependent carbamoyl phosphate synthetase (CPSase). CPSase catalyzes the formation of carbamoyl phosphate from the ammonia moiety of glutamine, carbonate, and phosphate donated by ATP, constituting the first step of 2 biosynthetic pathways, one leading to arginine and/or urea and the other to pyrimidine nucleotides. The small subunit (glutamine amidotransferase) binds and cleaves glutamine to supply the large subunit with the substrate ammonia.</text>
</comment>
<dbReference type="GO" id="GO:0006526">
    <property type="term" value="P:L-arginine biosynthetic process"/>
    <property type="evidence" value="ECO:0007669"/>
    <property type="project" value="UniProtKB-UniRule"/>
</dbReference>
<name>M1TRU3_9CORY</name>
<dbReference type="Gene3D" id="3.50.30.20">
    <property type="entry name" value="Carbamoyl-phosphate synthase small subunit, N-terminal domain"/>
    <property type="match status" value="1"/>
</dbReference>
<comment type="pathway">
    <text evidence="1 11">Pyrimidine metabolism; UMP biosynthesis via de novo pathway; (S)-dihydroorotate from bicarbonate: step 1/3.</text>
</comment>
<dbReference type="SUPFAM" id="SSF52021">
    <property type="entry name" value="Carbamoyl phosphate synthetase, small subunit N-terminal domain"/>
    <property type="match status" value="1"/>
</dbReference>
<proteinExistence type="inferred from homology"/>
<dbReference type="PANTHER" id="PTHR43418">
    <property type="entry name" value="MULTIFUNCTIONAL TRYPTOPHAN BIOSYNTHESIS PROTEIN-RELATED"/>
    <property type="match status" value="1"/>
</dbReference>
<feature type="binding site" evidence="11">
    <location>
        <position position="279"/>
    </location>
    <ligand>
        <name>L-glutamine</name>
        <dbReference type="ChEBI" id="CHEBI:58359"/>
    </ligand>
</feature>
<evidence type="ECO:0000256" key="3">
    <source>
        <dbReference type="ARBA" id="ARBA00007800"/>
    </source>
</evidence>
<feature type="binding site" evidence="11">
    <location>
        <position position="276"/>
    </location>
    <ligand>
        <name>L-glutamine</name>
        <dbReference type="ChEBI" id="CHEBI:58359"/>
    </ligand>
</feature>
<comment type="catalytic activity">
    <reaction evidence="10 11">
        <text>L-glutamine + H2O = L-glutamate + NH4(+)</text>
        <dbReference type="Rhea" id="RHEA:15889"/>
        <dbReference type="ChEBI" id="CHEBI:15377"/>
        <dbReference type="ChEBI" id="CHEBI:28938"/>
        <dbReference type="ChEBI" id="CHEBI:29985"/>
        <dbReference type="ChEBI" id="CHEBI:58359"/>
    </reaction>
</comment>
<evidence type="ECO:0000256" key="11">
    <source>
        <dbReference type="HAMAP-Rule" id="MF_01209"/>
    </source>
</evidence>
<evidence type="ECO:0000259" key="12">
    <source>
        <dbReference type="SMART" id="SM01097"/>
    </source>
</evidence>
<dbReference type="InterPro" id="IPR006274">
    <property type="entry name" value="CarbamoylP_synth_ssu"/>
</dbReference>
<protein>
    <recommendedName>
        <fullName evidence="11">Carbamoyl phosphate synthase small chain</fullName>
        <ecNumber evidence="11">6.3.5.5</ecNumber>
    </recommendedName>
    <alternativeName>
        <fullName evidence="11">Carbamoyl phosphate synthetase glutamine chain</fullName>
    </alternativeName>
</protein>
<evidence type="ECO:0000256" key="6">
    <source>
        <dbReference type="ARBA" id="ARBA00022840"/>
    </source>
</evidence>
<dbReference type="GO" id="GO:0006541">
    <property type="term" value="P:glutamine metabolic process"/>
    <property type="evidence" value="ECO:0007669"/>
    <property type="project" value="InterPro"/>
</dbReference>
<dbReference type="FunFam" id="3.50.30.20:FF:000001">
    <property type="entry name" value="Carbamoyl-phosphate synthase small chain"/>
    <property type="match status" value="1"/>
</dbReference>
<keyword evidence="8 11" id="KW-0665">Pyrimidine biosynthesis</keyword>
<keyword evidence="6 11" id="KW-0067">ATP-binding</keyword>
<dbReference type="PROSITE" id="PS51273">
    <property type="entry name" value="GATASE_TYPE_1"/>
    <property type="match status" value="1"/>
</dbReference>
<dbReference type="InterPro" id="IPR036480">
    <property type="entry name" value="CarbP_synth_ssu_N_sf"/>
</dbReference>
<comment type="similarity">
    <text evidence="3 11">Belongs to the CarA family.</text>
</comment>
<accession>M1TRU3</accession>
<feature type="active site" description="Nucleophile" evidence="11">
    <location>
        <position position="275"/>
    </location>
</feature>
<evidence type="ECO:0000256" key="9">
    <source>
        <dbReference type="ARBA" id="ARBA00048816"/>
    </source>
</evidence>
<evidence type="ECO:0000256" key="4">
    <source>
        <dbReference type="ARBA" id="ARBA00022598"/>
    </source>
</evidence>
<dbReference type="UniPathway" id="UPA00070">
    <property type="reaction ID" value="UER00115"/>
</dbReference>
<evidence type="ECO:0000313" key="14">
    <source>
        <dbReference type="Proteomes" id="UP000011760"/>
    </source>
</evidence>
<dbReference type="Pfam" id="PF00117">
    <property type="entry name" value="GATase"/>
    <property type="match status" value="1"/>
</dbReference>
<dbReference type="Proteomes" id="UP000011760">
    <property type="component" value="Chromosome"/>
</dbReference>
<dbReference type="PATRIC" id="fig|1121353.3.peg.1553"/>
<dbReference type="eggNOG" id="COG0505">
    <property type="taxonomic scope" value="Bacteria"/>
</dbReference>
<feature type="binding site" evidence="11">
    <location>
        <position position="247"/>
    </location>
    <ligand>
        <name>L-glutamine</name>
        <dbReference type="ChEBI" id="CHEBI:58359"/>
    </ligand>
</feature>
<feature type="binding site" evidence="11">
    <location>
        <position position="319"/>
    </location>
    <ligand>
        <name>L-glutamine</name>
        <dbReference type="ChEBI" id="CHEBI:58359"/>
    </ligand>
</feature>
<keyword evidence="11" id="KW-0055">Arginine biosynthesis</keyword>
<evidence type="ECO:0000313" key="13">
    <source>
        <dbReference type="EMBL" id="AGG66966.1"/>
    </source>
</evidence>
<dbReference type="InterPro" id="IPR017926">
    <property type="entry name" value="GATASE"/>
</dbReference>
<feature type="binding site" evidence="11">
    <location>
        <position position="320"/>
    </location>
    <ligand>
        <name>L-glutamine</name>
        <dbReference type="ChEBI" id="CHEBI:58359"/>
    </ligand>
</feature>
<comment type="subunit">
    <text evidence="11">Composed of two chains; the small (or glutamine) chain promotes the hydrolysis of glutamine to ammonia, which is used by the large (or ammonia) chain to synthesize carbamoyl phosphate. Tetramer of heterodimers (alpha,beta)4.</text>
</comment>
<dbReference type="InterPro" id="IPR029062">
    <property type="entry name" value="Class_I_gatase-like"/>
</dbReference>
<dbReference type="RefSeq" id="WP_015651397.1">
    <property type="nucleotide sequence ID" value="NC_020506.1"/>
</dbReference>
<dbReference type="AlphaFoldDB" id="M1TRU3"/>
<gene>
    <name evidence="11" type="primary">carA</name>
    <name evidence="13" type="ORF">H924_07620</name>
</gene>
<dbReference type="InterPro" id="IPR035686">
    <property type="entry name" value="CPSase_GATase1"/>
</dbReference>
<dbReference type="SMART" id="SM01097">
    <property type="entry name" value="CPSase_sm_chain"/>
    <property type="match status" value="1"/>
</dbReference>
<keyword evidence="7 11" id="KW-0315">Glutamine amidotransferase</keyword>
<feature type="active site" evidence="11">
    <location>
        <position position="365"/>
    </location>
</feature>
<evidence type="ECO:0000256" key="5">
    <source>
        <dbReference type="ARBA" id="ARBA00022741"/>
    </source>
</evidence>
<dbReference type="HOGENOM" id="CLU_035901_2_1_11"/>
<reference evidence="13 14" key="1">
    <citation type="submission" date="2013-02" db="EMBL/GenBank/DDBJ databases">
        <title>The complete genome sequence of Corynebacterium callunae DSM 20147.</title>
        <authorList>
            <person name="Ruckert C."/>
            <person name="Albersmeier A."/>
            <person name="Kalinowski J."/>
        </authorList>
    </citation>
    <scope>NUCLEOTIDE SEQUENCE [LARGE SCALE GENOMIC DNA]</scope>
    <source>
        <strain evidence="13 14">DSM 20147</strain>
    </source>
</reference>
<evidence type="ECO:0000256" key="1">
    <source>
        <dbReference type="ARBA" id="ARBA00004812"/>
    </source>
</evidence>
<dbReference type="GO" id="GO:0005524">
    <property type="term" value="F:ATP binding"/>
    <property type="evidence" value="ECO:0007669"/>
    <property type="project" value="UniProtKB-UniRule"/>
</dbReference>
<dbReference type="UniPathway" id="UPA00068">
    <property type="reaction ID" value="UER00171"/>
</dbReference>
<feature type="binding site" evidence="11">
    <location>
        <position position="249"/>
    </location>
    <ligand>
        <name>L-glutamine</name>
        <dbReference type="ChEBI" id="CHEBI:58359"/>
    </ligand>
</feature>
<dbReference type="NCBIfam" id="TIGR01368">
    <property type="entry name" value="CPSaseIIsmall"/>
    <property type="match status" value="1"/>
</dbReference>
<feature type="binding site" evidence="11">
    <location>
        <position position="63"/>
    </location>
    <ligand>
        <name>L-glutamine</name>
        <dbReference type="ChEBI" id="CHEBI:58359"/>
    </ligand>
</feature>
<dbReference type="GO" id="GO:0004088">
    <property type="term" value="F:carbamoyl-phosphate synthase (glutamine-hydrolyzing) activity"/>
    <property type="evidence" value="ECO:0007669"/>
    <property type="project" value="UniProtKB-UniRule"/>
</dbReference>
<dbReference type="GO" id="GO:0006207">
    <property type="term" value="P:'de novo' pyrimidine nucleobase biosynthetic process"/>
    <property type="evidence" value="ECO:0007669"/>
    <property type="project" value="InterPro"/>
</dbReference>
<feature type="active site" evidence="11">
    <location>
        <position position="367"/>
    </location>
</feature>
<dbReference type="EMBL" id="CP004354">
    <property type="protein sequence ID" value="AGG66966.1"/>
    <property type="molecule type" value="Genomic_DNA"/>
</dbReference>
<keyword evidence="5 11" id="KW-0547">Nucleotide-binding</keyword>
<dbReference type="GO" id="GO:0044205">
    <property type="term" value="P:'de novo' UMP biosynthetic process"/>
    <property type="evidence" value="ECO:0007669"/>
    <property type="project" value="UniProtKB-UniRule"/>
</dbReference>
<dbReference type="PRINTS" id="PR00096">
    <property type="entry name" value="GATASE"/>
</dbReference>
<dbReference type="PRINTS" id="PR00099">
    <property type="entry name" value="CPSGATASE"/>
</dbReference>
<sequence>MSTNTNENSYQGVTEIGSVPAYLVLADGRTFRGFGFGAVGTTLGEAVFTTAMTGYQETMTDPSYHRQIVISTAPQIGNTGWNEEDDESRDGKIWVAGLVIRDLSARVSNWRATTSLQQEMADQGVVGIGGIDTRALVRHIRQEGSIAAGIFSGTDAERPVAELIEIVKNQPAMSGADLATEVSTKETYIIEAEGEIRHTVVAYDLGIKQNTPRRFAARGVRTVIVPAETPYEEIKQYNPSGVFISNGPGDPATADTMVNIVREILAEDIPFFGICFGNQILGRAFGMETYKLKFGHRGINVPVKNHVTGKIDITAQNHGFALKGEAGQEFETDFGTAIVTHTCLNDGVVEGVALKSGRAYSVQYHPEAAAGPNDASPLFDQFVELMDADAQKKGA</sequence>
<evidence type="ECO:0000256" key="7">
    <source>
        <dbReference type="ARBA" id="ARBA00022962"/>
    </source>
</evidence>
<evidence type="ECO:0000256" key="8">
    <source>
        <dbReference type="ARBA" id="ARBA00022975"/>
    </source>
</evidence>